<dbReference type="PIRSF" id="PIRSF001363">
    <property type="entry name" value="Malate_synth"/>
    <property type="match status" value="1"/>
</dbReference>
<evidence type="ECO:0000313" key="15">
    <source>
        <dbReference type="Proteomes" id="UP000033140"/>
    </source>
</evidence>
<dbReference type="InterPro" id="IPR001465">
    <property type="entry name" value="Malate_synthase_TIM"/>
</dbReference>
<dbReference type="GO" id="GO:0005782">
    <property type="term" value="C:peroxisomal matrix"/>
    <property type="evidence" value="ECO:0007669"/>
    <property type="project" value="TreeGrafter"/>
</dbReference>
<keyword evidence="4 10" id="KW-0329">Glyoxylate bypass</keyword>
<dbReference type="EMBL" id="BACD03000011">
    <property type="protein sequence ID" value="GAO47866.1"/>
    <property type="molecule type" value="Genomic_DNA"/>
</dbReference>
<evidence type="ECO:0000256" key="10">
    <source>
        <dbReference type="RuleBase" id="RU000555"/>
    </source>
</evidence>
<protein>
    <recommendedName>
        <fullName evidence="3 10">Malate synthase</fullName>
        <ecNumber evidence="3 10">2.3.3.9</ecNumber>
    </recommendedName>
</protein>
<dbReference type="InterPro" id="IPR048356">
    <property type="entry name" value="MS_N"/>
</dbReference>
<dbReference type="OMA" id="WHLPERH"/>
<dbReference type="Proteomes" id="UP000033140">
    <property type="component" value="Unassembled WGS sequence"/>
</dbReference>
<keyword evidence="15" id="KW-1185">Reference proteome</keyword>
<dbReference type="InterPro" id="IPR046363">
    <property type="entry name" value="MS_N_TIM-barrel_dom"/>
</dbReference>
<dbReference type="InterPro" id="IPR006252">
    <property type="entry name" value="Malate_synthA"/>
</dbReference>
<feature type="active site" description="Proton donor" evidence="9">
    <location>
        <position position="476"/>
    </location>
</feature>
<evidence type="ECO:0000259" key="11">
    <source>
        <dbReference type="Pfam" id="PF01274"/>
    </source>
</evidence>
<keyword evidence="5 10" id="KW-0816">Tricarboxylic acid cycle</keyword>
<name>A0A0E9NDU0_SAICN</name>
<evidence type="ECO:0000256" key="6">
    <source>
        <dbReference type="ARBA" id="ARBA00022679"/>
    </source>
</evidence>
<proteinExistence type="inferred from homology"/>
<dbReference type="FunFam" id="3.20.20.360:FF:000001">
    <property type="entry name" value="Malate synthase"/>
    <property type="match status" value="1"/>
</dbReference>
<dbReference type="Pfam" id="PF01274">
    <property type="entry name" value="MS_TIM-barrel"/>
    <property type="match status" value="1"/>
</dbReference>
<comment type="subcellular location">
    <subcellularLocation>
        <location evidence="1">Peroxisome</location>
    </subcellularLocation>
</comment>
<evidence type="ECO:0000256" key="8">
    <source>
        <dbReference type="ARBA" id="ARBA00047918"/>
    </source>
</evidence>
<accession>A0A0E9NDU0</accession>
<reference evidence="14 15" key="3">
    <citation type="journal article" date="2015" name="Genome Announc.">
        <title>Draft Genome Sequence of the Archiascomycetous Yeast Saitoella complicata.</title>
        <authorList>
            <person name="Yamauchi K."/>
            <person name="Kondo S."/>
            <person name="Hamamoto M."/>
            <person name="Takahashi Y."/>
            <person name="Ogura Y."/>
            <person name="Hayashi T."/>
            <person name="Nishida H."/>
        </authorList>
    </citation>
    <scope>NUCLEOTIDE SEQUENCE [LARGE SCALE GENOMIC DNA]</scope>
    <source>
        <strain evidence="14 15">NRRL Y-17804</strain>
    </source>
</reference>
<dbReference type="InterPro" id="IPR011076">
    <property type="entry name" value="Malate_synth_sf"/>
</dbReference>
<evidence type="ECO:0000313" key="14">
    <source>
        <dbReference type="EMBL" id="GAO47866.1"/>
    </source>
</evidence>
<organism evidence="14 15">
    <name type="scientific">Saitoella complicata (strain BCRC 22490 / CBS 7301 / JCM 7358 / NBRC 10748 / NRRL Y-17804)</name>
    <dbReference type="NCBI Taxonomy" id="698492"/>
    <lineage>
        <taxon>Eukaryota</taxon>
        <taxon>Fungi</taxon>
        <taxon>Dikarya</taxon>
        <taxon>Ascomycota</taxon>
        <taxon>Taphrinomycotina</taxon>
        <taxon>Taphrinomycotina incertae sedis</taxon>
        <taxon>Saitoella</taxon>
    </lineage>
</organism>
<evidence type="ECO:0000256" key="7">
    <source>
        <dbReference type="ARBA" id="ARBA00023140"/>
    </source>
</evidence>
<keyword evidence="7" id="KW-0576">Peroxisome</keyword>
<comment type="similarity">
    <text evidence="2 10">Belongs to the malate synthase family.</text>
</comment>
<evidence type="ECO:0000259" key="13">
    <source>
        <dbReference type="Pfam" id="PF20659"/>
    </source>
</evidence>
<dbReference type="GO" id="GO:0006097">
    <property type="term" value="P:glyoxylate cycle"/>
    <property type="evidence" value="ECO:0007669"/>
    <property type="project" value="UniProtKB-UniPathway"/>
</dbReference>
<feature type="domain" description="Malate synthase TIM barrel" evidence="11">
    <location>
        <begin position="190"/>
        <end position="434"/>
    </location>
</feature>
<dbReference type="PANTHER" id="PTHR42902">
    <property type="entry name" value="MALATE SYNTHASE"/>
    <property type="match status" value="1"/>
</dbReference>
<dbReference type="Pfam" id="PF20659">
    <property type="entry name" value="MS_C"/>
    <property type="match status" value="1"/>
</dbReference>
<keyword evidence="6 10" id="KW-0808">Transferase</keyword>
<evidence type="ECO:0000256" key="1">
    <source>
        <dbReference type="ARBA" id="ARBA00004275"/>
    </source>
</evidence>
<comment type="catalytic activity">
    <reaction evidence="8 10">
        <text>glyoxylate + acetyl-CoA + H2O = (S)-malate + CoA + H(+)</text>
        <dbReference type="Rhea" id="RHEA:18181"/>
        <dbReference type="ChEBI" id="CHEBI:15377"/>
        <dbReference type="ChEBI" id="CHEBI:15378"/>
        <dbReference type="ChEBI" id="CHEBI:15589"/>
        <dbReference type="ChEBI" id="CHEBI:36655"/>
        <dbReference type="ChEBI" id="CHEBI:57287"/>
        <dbReference type="ChEBI" id="CHEBI:57288"/>
        <dbReference type="EC" id="2.3.3.9"/>
    </reaction>
</comment>
<dbReference type="Gene3D" id="1.20.1220.12">
    <property type="entry name" value="Malate synthase, domain III"/>
    <property type="match status" value="1"/>
</dbReference>
<evidence type="ECO:0000256" key="2">
    <source>
        <dbReference type="ARBA" id="ARBA00006394"/>
    </source>
</evidence>
<dbReference type="AlphaFoldDB" id="A0A0E9NDU0"/>
<dbReference type="Pfam" id="PF20656">
    <property type="entry name" value="MS_N"/>
    <property type="match status" value="1"/>
</dbReference>
<sequence length="569" mass="64134">MGLPTILHPDNNLNTITHYTKSKMEPPATAHPNTQGIQVLGRLSEAHREVLTPAALSFLASLHRSFNKTRLSLLARRVERQKRLDAGELPNFLPETRHIREDPTWQGAHPAPGLVDRRVEITGPVDRKMVINALNSDVATYMADFEDSTAPTWENVIGGQINLRDAIKKDIQFSSNGKEYKLRTDKRLPTLLVRPRGWHLEEKHVLVDGEPMSGSLFDFGLYFFHNAKGLVASGTGPYFYLPKMESHLEARLWNDVFKLAQDTLEIPRGTIRGTVLIETIMAAFEMEEIIYELREHSAGLNCGRWDYIFSVIKRLRNHKAYVLPDRDDVKMTVPFMDAYVRLLIKTCHKRGVHAMGGMAAQIPIKNDEEKNKAAMDKVYQDKLREVKAGHDGTWIAHPVLGKIAMEVFNQHMPTPNQLHVRREDVHVTQADLLNTAATPGQVTEGGIRHNIGVALGYMEAWLRGTGCVPLHHLMEDAATAELSRVSLWQLARHKVKTADGQTVDKEFNLRLLKEETEKLKKEAGGQGRKWDEASKYLAGQVGGEEGFEEFLTTMIYDEITSVQGEAAKL</sequence>
<feature type="domain" description="Malate synthase N-terminal" evidence="12">
    <location>
        <begin position="36"/>
        <end position="98"/>
    </location>
</feature>
<dbReference type="InterPro" id="IPR048355">
    <property type="entry name" value="MS_C"/>
</dbReference>
<dbReference type="InterPro" id="IPR019830">
    <property type="entry name" value="Malate_synthase_CS"/>
</dbReference>
<evidence type="ECO:0000256" key="5">
    <source>
        <dbReference type="ARBA" id="ARBA00022532"/>
    </source>
</evidence>
<dbReference type="GO" id="GO:0006099">
    <property type="term" value="P:tricarboxylic acid cycle"/>
    <property type="evidence" value="ECO:0007669"/>
    <property type="project" value="UniProtKB-KW"/>
</dbReference>
<dbReference type="Gene3D" id="3.20.20.360">
    <property type="entry name" value="Malate synthase, domain 3"/>
    <property type="match status" value="1"/>
</dbReference>
<comment type="pathway">
    <text evidence="10">Carbohydrate metabolism; glyoxylate cycle; (S)-malate from isocitrate: step 2/2.</text>
</comment>
<dbReference type="FunFam" id="1.20.1220.12:FF:000001">
    <property type="entry name" value="Malate synthase"/>
    <property type="match status" value="1"/>
</dbReference>
<evidence type="ECO:0000259" key="12">
    <source>
        <dbReference type="Pfam" id="PF20656"/>
    </source>
</evidence>
<dbReference type="SUPFAM" id="SSF51645">
    <property type="entry name" value="Malate synthase G"/>
    <property type="match status" value="1"/>
</dbReference>
<feature type="active site" description="Proton acceptor" evidence="9">
    <location>
        <position position="194"/>
    </location>
</feature>
<dbReference type="InterPro" id="IPR044856">
    <property type="entry name" value="Malate_synth_C_sf"/>
</dbReference>
<dbReference type="UniPathway" id="UPA00703">
    <property type="reaction ID" value="UER00720"/>
</dbReference>
<comment type="caution">
    <text evidence="14">The sequence shown here is derived from an EMBL/GenBank/DDBJ whole genome shotgun (WGS) entry which is preliminary data.</text>
</comment>
<dbReference type="STRING" id="698492.A0A0E9NDU0"/>
<reference evidence="14 15" key="2">
    <citation type="journal article" date="2014" name="J. Gen. Appl. Microbiol.">
        <title>The early diverging ascomycetous budding yeast Saitoella complicata has three histone deacetylases belonging to the Clr6, Hos2, and Rpd3 lineages.</title>
        <authorList>
            <person name="Nishida H."/>
            <person name="Matsumoto T."/>
            <person name="Kondo S."/>
            <person name="Hamamoto M."/>
            <person name="Yoshikawa H."/>
        </authorList>
    </citation>
    <scope>NUCLEOTIDE SEQUENCE [LARGE SCALE GENOMIC DNA]</scope>
    <source>
        <strain evidence="14 15">NRRL Y-17804</strain>
    </source>
</reference>
<evidence type="ECO:0000256" key="4">
    <source>
        <dbReference type="ARBA" id="ARBA00022435"/>
    </source>
</evidence>
<evidence type="ECO:0000256" key="9">
    <source>
        <dbReference type="PIRSR" id="PIRSR001363-1"/>
    </source>
</evidence>
<evidence type="ECO:0000256" key="3">
    <source>
        <dbReference type="ARBA" id="ARBA00012636"/>
    </source>
</evidence>
<gene>
    <name evidence="14" type="ORF">G7K_2062-t1</name>
</gene>
<reference evidence="14 15" key="1">
    <citation type="journal article" date="2011" name="J. Gen. Appl. Microbiol.">
        <title>Draft genome sequencing of the enigmatic yeast Saitoella complicata.</title>
        <authorList>
            <person name="Nishida H."/>
            <person name="Hamamoto M."/>
            <person name="Sugiyama J."/>
        </authorList>
    </citation>
    <scope>NUCLEOTIDE SEQUENCE [LARGE SCALE GENOMIC DNA]</scope>
    <source>
        <strain evidence="14 15">NRRL Y-17804</strain>
    </source>
</reference>
<dbReference type="PROSITE" id="PS00510">
    <property type="entry name" value="MALATE_SYNTHASE"/>
    <property type="match status" value="1"/>
</dbReference>
<dbReference type="PANTHER" id="PTHR42902:SF1">
    <property type="entry name" value="MALATE SYNTHASE 1-RELATED"/>
    <property type="match status" value="1"/>
</dbReference>
<dbReference type="EC" id="2.3.3.9" evidence="3 10"/>
<feature type="domain" description="Malate synthase C-terminal" evidence="13">
    <location>
        <begin position="442"/>
        <end position="559"/>
    </location>
</feature>
<dbReference type="GO" id="GO:0004474">
    <property type="term" value="F:malate synthase activity"/>
    <property type="evidence" value="ECO:0007669"/>
    <property type="project" value="UniProtKB-EC"/>
</dbReference>
<dbReference type="CDD" id="cd00727">
    <property type="entry name" value="malate_synt_A"/>
    <property type="match status" value="1"/>
</dbReference>
<dbReference type="NCBIfam" id="TIGR01344">
    <property type="entry name" value="malate_syn_A"/>
    <property type="match status" value="1"/>
</dbReference>